<keyword evidence="2" id="KW-1185">Reference proteome</keyword>
<proteinExistence type="predicted"/>
<accession>A0A0V1CIV2</accession>
<dbReference type="AlphaFoldDB" id="A0A0V1CIV2"/>
<dbReference type="Proteomes" id="UP000054653">
    <property type="component" value="Unassembled WGS sequence"/>
</dbReference>
<evidence type="ECO:0000313" key="1">
    <source>
        <dbReference type="EMBL" id="KRY49211.1"/>
    </source>
</evidence>
<protein>
    <submittedName>
        <fullName evidence="1">Uncharacterized protein</fullName>
    </submittedName>
</protein>
<dbReference type="EMBL" id="JYDI01000182">
    <property type="protein sequence ID" value="KRY49211.1"/>
    <property type="molecule type" value="Genomic_DNA"/>
</dbReference>
<reference evidence="1 2" key="1">
    <citation type="submission" date="2015-01" db="EMBL/GenBank/DDBJ databases">
        <title>Evolution of Trichinella species and genotypes.</title>
        <authorList>
            <person name="Korhonen P.K."/>
            <person name="Edoardo P."/>
            <person name="Giuseppe L.R."/>
            <person name="Gasser R.B."/>
        </authorList>
    </citation>
    <scope>NUCLEOTIDE SEQUENCE [LARGE SCALE GENOMIC DNA]</scope>
    <source>
        <strain evidence="1">ISS120</strain>
    </source>
</reference>
<sequence>MQVLCSWFRLLFYKKEIMVCNDTGLIVRYIPFSSVTLTSACKQNVVRYSKERLRPRQRLRQFLKKFSPLGNAFGIFKKLFALLSLRLRRGLRLRLYFFKFRKFSNFRTICPRLRPRRRLRQFSKKILPLGHAFGNFQKNIYLVATPQAIFQKNICL</sequence>
<comment type="caution">
    <text evidence="1">The sequence shown here is derived from an EMBL/GenBank/DDBJ whole genome shotgun (WGS) entry which is preliminary data.</text>
</comment>
<name>A0A0V1CIV2_TRIBR</name>
<evidence type="ECO:0000313" key="2">
    <source>
        <dbReference type="Proteomes" id="UP000054653"/>
    </source>
</evidence>
<organism evidence="1 2">
    <name type="scientific">Trichinella britovi</name>
    <name type="common">Parasitic roundworm</name>
    <dbReference type="NCBI Taxonomy" id="45882"/>
    <lineage>
        <taxon>Eukaryota</taxon>
        <taxon>Metazoa</taxon>
        <taxon>Ecdysozoa</taxon>
        <taxon>Nematoda</taxon>
        <taxon>Enoplea</taxon>
        <taxon>Dorylaimia</taxon>
        <taxon>Trichinellida</taxon>
        <taxon>Trichinellidae</taxon>
        <taxon>Trichinella</taxon>
    </lineage>
</organism>
<gene>
    <name evidence="1" type="ORF">T03_12129</name>
</gene>